<dbReference type="EMBL" id="SJPV01000001">
    <property type="protein sequence ID" value="TWU42742.1"/>
    <property type="molecule type" value="Genomic_DNA"/>
</dbReference>
<dbReference type="InterPro" id="IPR008508">
    <property type="entry name" value="Bax1"/>
</dbReference>
<evidence type="ECO:0000313" key="1">
    <source>
        <dbReference type="EMBL" id="TWU42742.1"/>
    </source>
</evidence>
<dbReference type="PANTHER" id="PTHR39640">
    <property type="entry name" value="VNG6129C"/>
    <property type="match status" value="1"/>
</dbReference>
<dbReference type="Pfam" id="PF05626">
    <property type="entry name" value="DUF790"/>
    <property type="match status" value="1"/>
</dbReference>
<reference evidence="1 2" key="1">
    <citation type="submission" date="2019-02" db="EMBL/GenBank/DDBJ databases">
        <title>Deep-cultivation of Planctomycetes and their phenomic and genomic characterization uncovers novel biology.</title>
        <authorList>
            <person name="Wiegand S."/>
            <person name="Jogler M."/>
            <person name="Boedeker C."/>
            <person name="Pinto D."/>
            <person name="Vollmers J."/>
            <person name="Rivas-Marin E."/>
            <person name="Kohn T."/>
            <person name="Peeters S.H."/>
            <person name="Heuer A."/>
            <person name="Rast P."/>
            <person name="Oberbeckmann S."/>
            <person name="Bunk B."/>
            <person name="Jeske O."/>
            <person name="Meyerdierks A."/>
            <person name="Storesund J.E."/>
            <person name="Kallscheuer N."/>
            <person name="Luecker S."/>
            <person name="Lage O.M."/>
            <person name="Pohl T."/>
            <person name="Merkel B.J."/>
            <person name="Hornburger P."/>
            <person name="Mueller R.-W."/>
            <person name="Bruemmer F."/>
            <person name="Labrenz M."/>
            <person name="Spormann A.M."/>
            <person name="Op Den Camp H."/>
            <person name="Overmann J."/>
            <person name="Amann R."/>
            <person name="Jetten M.S.M."/>
            <person name="Mascher T."/>
            <person name="Medema M.H."/>
            <person name="Devos D.P."/>
            <person name="Kaster A.-K."/>
            <person name="Ovreas L."/>
            <person name="Rohde M."/>
            <person name="Galperin M.Y."/>
            <person name="Jogler C."/>
        </authorList>
    </citation>
    <scope>NUCLEOTIDE SEQUENCE [LARGE SCALE GENOMIC DNA]</scope>
    <source>
        <strain evidence="1 2">Poly41</strain>
    </source>
</reference>
<accession>A0A5C6E1F9</accession>
<protein>
    <recommendedName>
        <fullName evidence="3">DUF790 domain-containing protein</fullName>
    </recommendedName>
</protein>
<evidence type="ECO:0000313" key="2">
    <source>
        <dbReference type="Proteomes" id="UP000319143"/>
    </source>
</evidence>
<dbReference type="AlphaFoldDB" id="A0A5C6E1F9"/>
<dbReference type="PANTHER" id="PTHR39640:SF1">
    <property type="entry name" value="DUF790 FAMILY PROTEIN"/>
    <property type="match status" value="1"/>
</dbReference>
<sequence length="400" mass="45992">MLTKEQSILHFDFQNQRVHPDRLTRKTHAHYLPLAQQMLAAYRQGVGQPRRTLHKSIRLILQNTDDCSTRRIAAFCKLLDDASEYRKDTASKAAKLRERVFLLAATKHPLVQATDQLFDHAESEVKQQIAKELNREWDEIESVLFNDVIEFHPLIQPPKELDAGGLLRCYNVAQTQAALYGALSMTVWAERDFKQIMRYAKLARLMHSIEPHGTGYRLRFDGPASVVRSTRRYGVALAKFLPGLLSAEGWRMQATVLGPMQQRYALRLSPRDGLRSEVRNDDFDSDLEKSFYEAWQQAETAGWVLLREATILHQGQSVFMPDFTLRHPIHGDVLLEIVGFWTPEYLQEKGRTLNRFRDSGRILLAISHSVAESIPELGMPRIEYNTKLSPARVLKYLKTL</sequence>
<gene>
    <name evidence="1" type="ORF">Poly41_10420</name>
</gene>
<evidence type="ECO:0008006" key="3">
    <source>
        <dbReference type="Google" id="ProtNLM"/>
    </source>
</evidence>
<proteinExistence type="predicted"/>
<dbReference type="Proteomes" id="UP000319143">
    <property type="component" value="Unassembled WGS sequence"/>
</dbReference>
<keyword evidence="2" id="KW-1185">Reference proteome</keyword>
<organism evidence="1 2">
    <name type="scientific">Novipirellula artificiosorum</name>
    <dbReference type="NCBI Taxonomy" id="2528016"/>
    <lineage>
        <taxon>Bacteria</taxon>
        <taxon>Pseudomonadati</taxon>
        <taxon>Planctomycetota</taxon>
        <taxon>Planctomycetia</taxon>
        <taxon>Pirellulales</taxon>
        <taxon>Pirellulaceae</taxon>
        <taxon>Novipirellula</taxon>
    </lineage>
</organism>
<comment type="caution">
    <text evidence="1">The sequence shown here is derived from an EMBL/GenBank/DDBJ whole genome shotgun (WGS) entry which is preliminary data.</text>
</comment>
<name>A0A5C6E1F9_9BACT</name>
<dbReference type="PIRSF" id="PIRSF019435">
    <property type="entry name" value="UCP019435"/>
    <property type="match status" value="1"/>
</dbReference>